<dbReference type="EMBL" id="CAUYUE010000014">
    <property type="protein sequence ID" value="CAK0786177.1"/>
    <property type="molecule type" value="Genomic_DNA"/>
</dbReference>
<keyword evidence="5" id="KW-0812">Transmembrane</keyword>
<name>A0AAV1IIZ2_9CHLO</name>
<dbReference type="Gene3D" id="3.90.550.10">
    <property type="entry name" value="Spore Coat Polysaccharide Biosynthesis Protein SpsA, Chain A"/>
    <property type="match status" value="1"/>
</dbReference>
<feature type="compositionally biased region" description="Basic and acidic residues" evidence="11">
    <location>
        <begin position="171"/>
        <end position="180"/>
    </location>
</feature>
<gene>
    <name evidence="13" type="ORF">CVIRNUC_009390</name>
</gene>
<keyword evidence="4" id="KW-0808">Transferase</keyword>
<comment type="similarity">
    <text evidence="3">Belongs to the MNN1/MNT family.</text>
</comment>
<organism evidence="13 14">
    <name type="scientific">Coccomyxa viridis</name>
    <dbReference type="NCBI Taxonomy" id="1274662"/>
    <lineage>
        <taxon>Eukaryota</taxon>
        <taxon>Viridiplantae</taxon>
        <taxon>Chlorophyta</taxon>
        <taxon>core chlorophytes</taxon>
        <taxon>Trebouxiophyceae</taxon>
        <taxon>Trebouxiophyceae incertae sedis</taxon>
        <taxon>Coccomyxaceae</taxon>
        <taxon>Coccomyxa</taxon>
    </lineage>
</organism>
<dbReference type="AlphaFoldDB" id="A0AAV1IIZ2"/>
<keyword evidence="8" id="KW-0333">Golgi apparatus</keyword>
<keyword evidence="7" id="KW-1133">Transmembrane helix</keyword>
<keyword evidence="14" id="KW-1185">Reference proteome</keyword>
<comment type="subcellular location">
    <subcellularLocation>
        <location evidence="10">Endomembrane system</location>
        <topology evidence="10">Single-pass membrane protein</topology>
    </subcellularLocation>
    <subcellularLocation>
        <location evidence="1">Golgi apparatus membrane</location>
    </subcellularLocation>
    <subcellularLocation>
        <location evidence="2">Membrane</location>
        <topology evidence="2">Single-pass type II membrane protein</topology>
    </subcellularLocation>
</comment>
<dbReference type="GO" id="GO:0000026">
    <property type="term" value="F:alpha-1,2-mannosyltransferase activity"/>
    <property type="evidence" value="ECO:0007669"/>
    <property type="project" value="TreeGrafter"/>
</dbReference>
<evidence type="ECO:0000313" key="14">
    <source>
        <dbReference type="Proteomes" id="UP001314263"/>
    </source>
</evidence>
<keyword evidence="6" id="KW-0735">Signal-anchor</keyword>
<dbReference type="PANTHER" id="PTHR31646:SF1">
    <property type="entry name" value="ALPHA-1,2-MANNOSYLTRANSFERASE MNN2"/>
    <property type="match status" value="1"/>
</dbReference>
<evidence type="ECO:0000256" key="2">
    <source>
        <dbReference type="ARBA" id="ARBA00004606"/>
    </source>
</evidence>
<dbReference type="Pfam" id="PF11051">
    <property type="entry name" value="Mannosyl_trans3"/>
    <property type="match status" value="1"/>
</dbReference>
<dbReference type="InterPro" id="IPR029044">
    <property type="entry name" value="Nucleotide-diphossugar_trans"/>
</dbReference>
<evidence type="ECO:0000256" key="10">
    <source>
        <dbReference type="ARBA" id="ARBA00037847"/>
    </source>
</evidence>
<sequence>MAVAKGRPGHLTVLRASLLLLLLLVFSSRASARDSLHEASSRGKGGAKYAQKAAATAASSSNNRQRAARAGKQQQQRQHPAQLQQEQRAGPSLLDRDGSAAGTSKKDAQLQQRAGHGGEKSSRKKGSQQQGGGLQAEEDFPGQGSRGAAREPGKQPKALHAEQFPGNGAQGDHEKPEKRLQAASVQAQQPRGLEEAAKLPEKLRQAASFEVIGGQSSQDGDQLSATLKRLEGLRGASEAAERDLSAAEKLNGMRIEPAAAAKGRGKPWQGLWDHLKKKRERAARKAERQQRLKLRAKAKGDRAARRASRQRLQAAKEEEQYNRALARHKAAQLAEATEGEKQEGQREKAMYQRGMAMLEAARAMQEVLQTPELTQQFRRFRAEGRAGNGTFRRGILISTGGTTLINHAYATVSVIRKTLNCTLPVEIVYNGEYEMDSKTCHRFEADFQDVRCIDASKLDWYPPHHRPVSLRKEEADAKGSKADTEGAKDTSGFQFKVFTLCYLTSFDEVLMLDSDNLPLRNPEDLFEAAEYRRSGTLFFSDWWDLAEWVKPQAYTAFGLPYPGQERALLAAESGQLLLNRNMHADALEWLWFVNSHAEVVYRLMYGDKDTFRLAFALAGKSDYFEQVSLPPSCPLDASEDNAEPVKYLHAGMIQHDPSGNPAFLHRTAEGKVYPFNHGYRKAHYLTVPLSARRAAGVLGHDFKKMGLRSSQIDHATYTNCSHPDPQTFHVACGVSLKSGAYPVPVIPVADIANLAPVLEASYAVHDQLQHAFHTTFVMG</sequence>
<reference evidence="13 14" key="1">
    <citation type="submission" date="2023-10" db="EMBL/GenBank/DDBJ databases">
        <authorList>
            <person name="Maclean D."/>
            <person name="Macfadyen A."/>
        </authorList>
    </citation>
    <scope>NUCLEOTIDE SEQUENCE [LARGE SCALE GENOMIC DNA]</scope>
</reference>
<evidence type="ECO:0000256" key="5">
    <source>
        <dbReference type="ARBA" id="ARBA00022692"/>
    </source>
</evidence>
<evidence type="ECO:0000256" key="9">
    <source>
        <dbReference type="ARBA" id="ARBA00023136"/>
    </source>
</evidence>
<feature type="compositionally biased region" description="Low complexity" evidence="11">
    <location>
        <begin position="47"/>
        <end position="89"/>
    </location>
</feature>
<keyword evidence="9" id="KW-0472">Membrane</keyword>
<dbReference type="SUPFAM" id="SSF53448">
    <property type="entry name" value="Nucleotide-diphospho-sugar transferases"/>
    <property type="match status" value="1"/>
</dbReference>
<dbReference type="GO" id="GO:0000139">
    <property type="term" value="C:Golgi membrane"/>
    <property type="evidence" value="ECO:0007669"/>
    <property type="project" value="UniProtKB-SubCell"/>
</dbReference>
<protein>
    <submittedName>
        <fullName evidence="13">Uncharacterized protein</fullName>
    </submittedName>
</protein>
<feature type="region of interest" description="Disordered" evidence="11">
    <location>
        <begin position="294"/>
        <end position="318"/>
    </location>
</feature>
<feature type="chain" id="PRO_5043796647" evidence="12">
    <location>
        <begin position="33"/>
        <end position="779"/>
    </location>
</feature>
<comment type="caution">
    <text evidence="13">The sequence shown here is derived from an EMBL/GenBank/DDBJ whole genome shotgun (WGS) entry which is preliminary data.</text>
</comment>
<feature type="compositionally biased region" description="Basic and acidic residues" evidence="11">
    <location>
        <begin position="94"/>
        <end position="108"/>
    </location>
</feature>
<evidence type="ECO:0000256" key="4">
    <source>
        <dbReference type="ARBA" id="ARBA00022679"/>
    </source>
</evidence>
<dbReference type="GO" id="GO:0046354">
    <property type="term" value="P:mannan biosynthetic process"/>
    <property type="evidence" value="ECO:0007669"/>
    <property type="project" value="TreeGrafter"/>
</dbReference>
<dbReference type="PANTHER" id="PTHR31646">
    <property type="entry name" value="ALPHA-1,2-MANNOSYLTRANSFERASE MNN2"/>
    <property type="match status" value="1"/>
</dbReference>
<feature type="region of interest" description="Disordered" evidence="11">
    <location>
        <begin position="36"/>
        <end position="197"/>
    </location>
</feature>
<proteinExistence type="inferred from homology"/>
<evidence type="ECO:0000256" key="1">
    <source>
        <dbReference type="ARBA" id="ARBA00004394"/>
    </source>
</evidence>
<evidence type="ECO:0000256" key="7">
    <source>
        <dbReference type="ARBA" id="ARBA00022989"/>
    </source>
</evidence>
<dbReference type="InterPro" id="IPR022751">
    <property type="entry name" value="Alpha_mannosyltransferase"/>
</dbReference>
<dbReference type="Proteomes" id="UP001314263">
    <property type="component" value="Unassembled WGS sequence"/>
</dbReference>
<evidence type="ECO:0000256" key="6">
    <source>
        <dbReference type="ARBA" id="ARBA00022968"/>
    </source>
</evidence>
<evidence type="ECO:0000256" key="11">
    <source>
        <dbReference type="SAM" id="MobiDB-lite"/>
    </source>
</evidence>
<evidence type="ECO:0000313" key="13">
    <source>
        <dbReference type="EMBL" id="CAK0786177.1"/>
    </source>
</evidence>
<evidence type="ECO:0000256" key="8">
    <source>
        <dbReference type="ARBA" id="ARBA00023034"/>
    </source>
</evidence>
<feature type="signal peptide" evidence="12">
    <location>
        <begin position="1"/>
        <end position="32"/>
    </location>
</feature>
<evidence type="ECO:0000256" key="12">
    <source>
        <dbReference type="SAM" id="SignalP"/>
    </source>
</evidence>
<accession>A0AAV1IIZ2</accession>
<keyword evidence="12" id="KW-0732">Signal</keyword>
<evidence type="ECO:0000256" key="3">
    <source>
        <dbReference type="ARBA" id="ARBA00009105"/>
    </source>
</evidence>